<dbReference type="EMBL" id="JARQWQ010000032">
    <property type="protein sequence ID" value="KAK2561470.1"/>
    <property type="molecule type" value="Genomic_DNA"/>
</dbReference>
<reference evidence="3" key="1">
    <citation type="journal article" date="2023" name="G3 (Bethesda)">
        <title>Whole genome assembly and annotation of the endangered Caribbean coral Acropora cervicornis.</title>
        <authorList>
            <person name="Selwyn J.D."/>
            <person name="Vollmer S.V."/>
        </authorList>
    </citation>
    <scope>NUCLEOTIDE SEQUENCE</scope>
    <source>
        <strain evidence="3">K2</strain>
    </source>
</reference>
<dbReference type="InterPro" id="IPR000477">
    <property type="entry name" value="RT_dom"/>
</dbReference>
<feature type="compositionally biased region" description="Polar residues" evidence="1">
    <location>
        <begin position="1"/>
        <end position="20"/>
    </location>
</feature>
<evidence type="ECO:0000313" key="4">
    <source>
        <dbReference type="Proteomes" id="UP001249851"/>
    </source>
</evidence>
<evidence type="ECO:0000256" key="1">
    <source>
        <dbReference type="SAM" id="MobiDB-lite"/>
    </source>
</evidence>
<dbReference type="Pfam" id="PF00078">
    <property type="entry name" value="RVT_1"/>
    <property type="match status" value="1"/>
</dbReference>
<comment type="caution">
    <text evidence="3">The sequence shown here is derived from an EMBL/GenBank/DDBJ whole genome shotgun (WGS) entry which is preliminary data.</text>
</comment>
<dbReference type="AlphaFoldDB" id="A0AAD9V5H4"/>
<protein>
    <submittedName>
        <fullName evidence="3">Retrovirus-related Pol polyprotein from type-1 retrotransposable element R2</fullName>
    </submittedName>
</protein>
<evidence type="ECO:0000259" key="2">
    <source>
        <dbReference type="Pfam" id="PF00078"/>
    </source>
</evidence>
<keyword evidence="4" id="KW-1185">Reference proteome</keyword>
<reference evidence="3" key="2">
    <citation type="journal article" date="2023" name="Science">
        <title>Genomic signatures of disease resistance in endangered staghorn corals.</title>
        <authorList>
            <person name="Vollmer S.V."/>
            <person name="Selwyn J.D."/>
            <person name="Despard B.A."/>
            <person name="Roesel C.L."/>
        </authorList>
    </citation>
    <scope>NUCLEOTIDE SEQUENCE</scope>
    <source>
        <strain evidence="3">K2</strain>
    </source>
</reference>
<proteinExistence type="predicted"/>
<dbReference type="PANTHER" id="PTHR47027:SF27">
    <property type="entry name" value="REVERSE TRANSCRIPTASE DOMAIN-CONTAINING PROTEIN"/>
    <property type="match status" value="1"/>
</dbReference>
<feature type="region of interest" description="Disordered" evidence="1">
    <location>
        <begin position="1"/>
        <end position="22"/>
    </location>
</feature>
<gene>
    <name evidence="3" type="ORF">P5673_015439</name>
</gene>
<dbReference type="PANTHER" id="PTHR47027">
    <property type="entry name" value="REVERSE TRANSCRIPTASE DOMAIN-CONTAINING PROTEIN"/>
    <property type="match status" value="1"/>
</dbReference>
<dbReference type="Proteomes" id="UP001249851">
    <property type="component" value="Unassembled WGS sequence"/>
</dbReference>
<accession>A0AAD9V5H4</accession>
<name>A0AAD9V5H4_ACRCE</name>
<feature type="domain" description="Reverse transcriptase" evidence="2">
    <location>
        <begin position="49"/>
        <end position="133"/>
    </location>
</feature>
<evidence type="ECO:0000313" key="3">
    <source>
        <dbReference type="EMBL" id="KAK2561470.1"/>
    </source>
</evidence>
<organism evidence="3 4">
    <name type="scientific">Acropora cervicornis</name>
    <name type="common">Staghorn coral</name>
    <dbReference type="NCBI Taxonomy" id="6130"/>
    <lineage>
        <taxon>Eukaryota</taxon>
        <taxon>Metazoa</taxon>
        <taxon>Cnidaria</taxon>
        <taxon>Anthozoa</taxon>
        <taxon>Hexacorallia</taxon>
        <taxon>Scleractinia</taxon>
        <taxon>Astrocoeniina</taxon>
        <taxon>Acroporidae</taxon>
        <taxon>Acropora</taxon>
    </lineage>
</organism>
<sequence>MASAQVVETSVTNNSPSQDSYHPDDLFQSRRVIERNLLTVDFIDAFSLLYDFSKAFDMIHHGKLIEILKACGIPTKILDAISILYKDTEAQVVNPDGDREIFEILAGVQQGDTLAPFLFIIALDYALREASGKTGAGFVLTPQLSSCSNIHH</sequence>